<name>A0A502GFV7_9PROT</name>
<proteinExistence type="predicted"/>
<gene>
    <name evidence="3" type="ORF">EAH89_03555</name>
</gene>
<dbReference type="SMART" id="SM00448">
    <property type="entry name" value="REC"/>
    <property type="match status" value="1"/>
</dbReference>
<feature type="modified residue" description="4-aspartylphosphate" evidence="1">
    <location>
        <position position="77"/>
    </location>
</feature>
<evidence type="ECO:0000259" key="2">
    <source>
        <dbReference type="PROSITE" id="PS50110"/>
    </source>
</evidence>
<dbReference type="EMBL" id="RCZP01000002">
    <property type="protein sequence ID" value="TPG60651.1"/>
    <property type="molecule type" value="Genomic_DNA"/>
</dbReference>
<evidence type="ECO:0000313" key="3">
    <source>
        <dbReference type="EMBL" id="TPG60651.1"/>
    </source>
</evidence>
<dbReference type="InterPro" id="IPR011006">
    <property type="entry name" value="CheY-like_superfamily"/>
</dbReference>
<sequence>MKPGLAGTIGPELHPGTPAEGLSGLRILVVEDEFFIADDLADALRAQGVEVVGPVSTLRAALDVVGTGAPLDFAVVDVNLDGDAAFAVGDALIARDVPFMFATGYERDFLPVRFQSVPYWEKPFDPLALARALGGLASQA</sequence>
<keyword evidence="1" id="KW-0597">Phosphoprotein</keyword>
<comment type="caution">
    <text evidence="3">The sequence shown here is derived from an EMBL/GenBank/DDBJ whole genome shotgun (WGS) entry which is preliminary data.</text>
</comment>
<organism evidence="3 4">
    <name type="scientific">Muricoccus nepalensis</name>
    <dbReference type="NCBI Taxonomy" id="1854500"/>
    <lineage>
        <taxon>Bacteria</taxon>
        <taxon>Pseudomonadati</taxon>
        <taxon>Pseudomonadota</taxon>
        <taxon>Alphaproteobacteria</taxon>
        <taxon>Acetobacterales</taxon>
        <taxon>Roseomonadaceae</taxon>
        <taxon>Muricoccus</taxon>
    </lineage>
</organism>
<dbReference type="OrthoDB" id="582170at2"/>
<dbReference type="Proteomes" id="UP000317078">
    <property type="component" value="Unassembled WGS sequence"/>
</dbReference>
<dbReference type="SUPFAM" id="SSF52172">
    <property type="entry name" value="CheY-like"/>
    <property type="match status" value="1"/>
</dbReference>
<feature type="domain" description="Response regulatory" evidence="2">
    <location>
        <begin position="26"/>
        <end position="137"/>
    </location>
</feature>
<dbReference type="GO" id="GO:0000160">
    <property type="term" value="P:phosphorelay signal transduction system"/>
    <property type="evidence" value="ECO:0007669"/>
    <property type="project" value="InterPro"/>
</dbReference>
<reference evidence="3 4" key="1">
    <citation type="journal article" date="2019" name="Environ. Microbiol.">
        <title>Species interactions and distinct microbial communities in high Arctic permafrost affected cryosols are associated with the CH4 and CO2 gas fluxes.</title>
        <authorList>
            <person name="Altshuler I."/>
            <person name="Hamel J."/>
            <person name="Turney S."/>
            <person name="Magnuson E."/>
            <person name="Levesque R."/>
            <person name="Greer C."/>
            <person name="Whyte L.G."/>
        </authorList>
    </citation>
    <scope>NUCLEOTIDE SEQUENCE [LARGE SCALE GENOMIC DNA]</scope>
    <source>
        <strain evidence="3 4">S9.3B</strain>
    </source>
</reference>
<accession>A0A502GFV7</accession>
<evidence type="ECO:0000256" key="1">
    <source>
        <dbReference type="PROSITE-ProRule" id="PRU00169"/>
    </source>
</evidence>
<dbReference type="PROSITE" id="PS50110">
    <property type="entry name" value="RESPONSE_REGULATORY"/>
    <property type="match status" value="1"/>
</dbReference>
<keyword evidence="4" id="KW-1185">Reference proteome</keyword>
<dbReference type="AlphaFoldDB" id="A0A502GFV7"/>
<dbReference type="InterPro" id="IPR001789">
    <property type="entry name" value="Sig_transdc_resp-reg_receiver"/>
</dbReference>
<evidence type="ECO:0000313" key="4">
    <source>
        <dbReference type="Proteomes" id="UP000317078"/>
    </source>
</evidence>
<dbReference type="Gene3D" id="3.40.50.2300">
    <property type="match status" value="1"/>
</dbReference>
<protein>
    <submittedName>
        <fullName evidence="3">Response regulator</fullName>
    </submittedName>
</protein>